<organism evidence="2 3">
    <name type="scientific">Brachionus plicatilis</name>
    <name type="common">Marine rotifer</name>
    <name type="synonym">Brachionus muelleri</name>
    <dbReference type="NCBI Taxonomy" id="10195"/>
    <lineage>
        <taxon>Eukaryota</taxon>
        <taxon>Metazoa</taxon>
        <taxon>Spiralia</taxon>
        <taxon>Gnathifera</taxon>
        <taxon>Rotifera</taxon>
        <taxon>Eurotatoria</taxon>
        <taxon>Monogononta</taxon>
        <taxon>Pseudotrocha</taxon>
        <taxon>Ploima</taxon>
        <taxon>Brachionidae</taxon>
        <taxon>Brachionus</taxon>
    </lineage>
</organism>
<evidence type="ECO:0000313" key="3">
    <source>
        <dbReference type="Proteomes" id="UP000276133"/>
    </source>
</evidence>
<proteinExistence type="predicted"/>
<gene>
    <name evidence="2" type="ORF">BpHYR1_051257</name>
</gene>
<keyword evidence="1" id="KW-0472">Membrane</keyword>
<accession>A0A3M7T969</accession>
<name>A0A3M7T969_BRAPC</name>
<evidence type="ECO:0000313" key="2">
    <source>
        <dbReference type="EMBL" id="RNA44519.1"/>
    </source>
</evidence>
<dbReference type="Proteomes" id="UP000276133">
    <property type="component" value="Unassembled WGS sequence"/>
</dbReference>
<comment type="caution">
    <text evidence="2">The sequence shown here is derived from an EMBL/GenBank/DDBJ whole genome shotgun (WGS) entry which is preliminary data.</text>
</comment>
<dbReference type="EMBL" id="REGN01000096">
    <property type="protein sequence ID" value="RNA44519.1"/>
    <property type="molecule type" value="Genomic_DNA"/>
</dbReference>
<keyword evidence="1" id="KW-1133">Transmembrane helix</keyword>
<dbReference type="AlphaFoldDB" id="A0A3M7T969"/>
<protein>
    <submittedName>
        <fullName evidence="2">Uncharacterized protein</fullName>
    </submittedName>
</protein>
<evidence type="ECO:0000256" key="1">
    <source>
        <dbReference type="SAM" id="Phobius"/>
    </source>
</evidence>
<keyword evidence="3" id="KW-1185">Reference proteome</keyword>
<reference evidence="2 3" key="1">
    <citation type="journal article" date="2018" name="Sci. Rep.">
        <title>Genomic signatures of local adaptation to the degree of environmental predictability in rotifers.</title>
        <authorList>
            <person name="Franch-Gras L."/>
            <person name="Hahn C."/>
            <person name="Garcia-Roger E.M."/>
            <person name="Carmona M.J."/>
            <person name="Serra M."/>
            <person name="Gomez A."/>
        </authorList>
    </citation>
    <scope>NUCLEOTIDE SEQUENCE [LARGE SCALE GENOMIC DNA]</scope>
    <source>
        <strain evidence="2">HYR1</strain>
    </source>
</reference>
<sequence>MPIRTNCHGYWLSELFERHSLVNIVCHPILNCHIPKVKYFLDSLCTLALVLVYSILNYNVFSSFSLVGPAPGFGSSCMKIRQKSRQYKI</sequence>
<feature type="transmembrane region" description="Helical" evidence="1">
    <location>
        <begin position="39"/>
        <end position="56"/>
    </location>
</feature>
<keyword evidence="1" id="KW-0812">Transmembrane</keyword>